<proteinExistence type="predicted"/>
<evidence type="ECO:0000256" key="1">
    <source>
        <dbReference type="ARBA" id="ARBA00023125"/>
    </source>
</evidence>
<dbReference type="Gene3D" id="2.40.50.140">
    <property type="entry name" value="Nucleic acid-binding proteins"/>
    <property type="match status" value="1"/>
</dbReference>
<dbReference type="eggNOG" id="COG0629">
    <property type="taxonomic scope" value="Bacteria"/>
</dbReference>
<dbReference type="PROSITE" id="PS50935">
    <property type="entry name" value="SSB"/>
    <property type="match status" value="1"/>
</dbReference>
<reference evidence="5 6" key="1">
    <citation type="journal article" date="2014" name="Genome Announc.">
        <title>Genome Sequence of a Promising Hydrogen-Producing Facultative Anaerobic Bacterium, Brevundimonas naejangsanensis Strain B1.</title>
        <authorList>
            <person name="Su H."/>
            <person name="Zhang T."/>
            <person name="Bao M."/>
            <person name="Jiang Y."/>
            <person name="Wang Y."/>
            <person name="Tan T."/>
        </authorList>
    </citation>
    <scope>NUCLEOTIDE SEQUENCE [LARGE SCALE GENOMIC DNA]</scope>
    <source>
        <strain evidence="5 6">B1</strain>
    </source>
</reference>
<dbReference type="GO" id="GO:0003697">
    <property type="term" value="F:single-stranded DNA binding"/>
    <property type="evidence" value="ECO:0007669"/>
    <property type="project" value="InterPro"/>
</dbReference>
<dbReference type="CDD" id="cd04496">
    <property type="entry name" value="SSB_OBF"/>
    <property type="match status" value="1"/>
</dbReference>
<dbReference type="NCBIfam" id="TIGR00621">
    <property type="entry name" value="ssb"/>
    <property type="match status" value="1"/>
</dbReference>
<evidence type="ECO:0000256" key="3">
    <source>
        <dbReference type="PIRNR" id="PIRNR002070"/>
    </source>
</evidence>
<evidence type="ECO:0000313" key="5">
    <source>
        <dbReference type="EMBL" id="ANF54035.1"/>
    </source>
</evidence>
<dbReference type="PIRSF" id="PIRSF002070">
    <property type="entry name" value="SSB"/>
    <property type="match status" value="1"/>
</dbReference>
<dbReference type="InterPro" id="IPR011344">
    <property type="entry name" value="ssDNA-bd"/>
</dbReference>
<dbReference type="SUPFAM" id="SSF50249">
    <property type="entry name" value="Nucleic acid-binding proteins"/>
    <property type="match status" value="1"/>
</dbReference>
<dbReference type="GO" id="GO:0006310">
    <property type="term" value="P:DNA recombination"/>
    <property type="evidence" value="ECO:0007669"/>
    <property type="project" value="UniProtKB-KW"/>
</dbReference>
<dbReference type="GO" id="GO:0006260">
    <property type="term" value="P:DNA replication"/>
    <property type="evidence" value="ECO:0007669"/>
    <property type="project" value="InterPro"/>
</dbReference>
<keyword evidence="1 3" id="KW-0238">DNA-binding</keyword>
<gene>
    <name evidence="5" type="ORF">DA69_04320</name>
</gene>
<evidence type="ECO:0000313" key="6">
    <source>
        <dbReference type="Proteomes" id="UP000077603"/>
    </source>
</evidence>
<dbReference type="KEGG" id="bne:DA69_04320"/>
<dbReference type="AlphaFoldDB" id="A0A172Y4K7"/>
<dbReference type="EMBL" id="CP015614">
    <property type="protein sequence ID" value="ANF54035.1"/>
    <property type="molecule type" value="Genomic_DNA"/>
</dbReference>
<dbReference type="InterPro" id="IPR012340">
    <property type="entry name" value="NA-bd_OB-fold"/>
</dbReference>
<accession>A0A172Y4K7</accession>
<dbReference type="RefSeq" id="WP_025977293.1">
    <property type="nucleotide sequence ID" value="NZ_CP015614.1"/>
</dbReference>
<dbReference type="STRING" id="588932.DA69_04320"/>
<dbReference type="Proteomes" id="UP000077603">
    <property type="component" value="Chromosome"/>
</dbReference>
<name>A0A172Y4K7_9CAUL</name>
<dbReference type="OrthoDB" id="7203598at2"/>
<sequence length="138" mass="15329">MQTLVIEGYLAADPSILSAQSSGRKRASFRVLETTRYRRADGEQGERTTGFNCVCFNEATTENYIAPYARKGSRVIIQGHVENDSWTGKDGAEHYDVRVVVEDMRLKNRRSLVSTEADAGDAYVSEADSTALNDDIPF</sequence>
<organism evidence="5 6">
    <name type="scientific">Brevundimonas naejangsanensis</name>
    <dbReference type="NCBI Taxonomy" id="588932"/>
    <lineage>
        <taxon>Bacteria</taxon>
        <taxon>Pseudomonadati</taxon>
        <taxon>Pseudomonadota</taxon>
        <taxon>Alphaproteobacteria</taxon>
        <taxon>Caulobacterales</taxon>
        <taxon>Caulobacteraceae</taxon>
        <taxon>Brevundimonas</taxon>
    </lineage>
</organism>
<protein>
    <recommendedName>
        <fullName evidence="3 4">Single-stranded DNA-binding protein</fullName>
    </recommendedName>
</protein>
<keyword evidence="6" id="KW-1185">Reference proteome</keyword>
<evidence type="ECO:0000256" key="2">
    <source>
        <dbReference type="ARBA" id="ARBA00023172"/>
    </source>
</evidence>
<dbReference type="InterPro" id="IPR000424">
    <property type="entry name" value="Primosome_PriB/ssb"/>
</dbReference>
<keyword evidence="2" id="KW-0233">DNA recombination</keyword>
<dbReference type="Pfam" id="PF00436">
    <property type="entry name" value="SSB"/>
    <property type="match status" value="1"/>
</dbReference>
<evidence type="ECO:0000256" key="4">
    <source>
        <dbReference type="RuleBase" id="RU000524"/>
    </source>
</evidence>